<accession>A0ABW2Z3V0</accession>
<comment type="caution">
    <text evidence="2">The sequence shown here is derived from an EMBL/GenBank/DDBJ whole genome shotgun (WGS) entry which is preliminary data.</text>
</comment>
<evidence type="ECO:0008006" key="4">
    <source>
        <dbReference type="Google" id="ProtNLM"/>
    </source>
</evidence>
<evidence type="ECO:0000313" key="3">
    <source>
        <dbReference type="Proteomes" id="UP001597032"/>
    </source>
</evidence>
<organism evidence="2 3">
    <name type="scientific">Lutibacter aestuarii</name>
    <dbReference type="NCBI Taxonomy" id="861111"/>
    <lineage>
        <taxon>Bacteria</taxon>
        <taxon>Pseudomonadati</taxon>
        <taxon>Bacteroidota</taxon>
        <taxon>Flavobacteriia</taxon>
        <taxon>Flavobacteriales</taxon>
        <taxon>Flavobacteriaceae</taxon>
        <taxon>Lutibacter</taxon>
    </lineage>
</organism>
<dbReference type="RefSeq" id="WP_298286754.1">
    <property type="nucleotide sequence ID" value="NZ_JBHTIC010000002.1"/>
</dbReference>
<feature type="chain" id="PRO_5045811206" description="Secreted protein" evidence="1">
    <location>
        <begin position="26"/>
        <end position="137"/>
    </location>
</feature>
<feature type="signal peptide" evidence="1">
    <location>
        <begin position="1"/>
        <end position="25"/>
    </location>
</feature>
<protein>
    <recommendedName>
        <fullName evidence="4">Secreted protein</fullName>
    </recommendedName>
</protein>
<dbReference type="EMBL" id="JBHTIC010000002">
    <property type="protein sequence ID" value="MFD0760581.1"/>
    <property type="molecule type" value="Genomic_DNA"/>
</dbReference>
<reference evidence="3" key="1">
    <citation type="journal article" date="2019" name="Int. J. Syst. Evol. Microbiol.">
        <title>The Global Catalogue of Microorganisms (GCM) 10K type strain sequencing project: providing services to taxonomists for standard genome sequencing and annotation.</title>
        <authorList>
            <consortium name="The Broad Institute Genomics Platform"/>
            <consortium name="The Broad Institute Genome Sequencing Center for Infectious Disease"/>
            <person name="Wu L."/>
            <person name="Ma J."/>
        </authorList>
    </citation>
    <scope>NUCLEOTIDE SEQUENCE [LARGE SCALE GENOMIC DNA]</scope>
    <source>
        <strain evidence="3">CCUG 60022</strain>
    </source>
</reference>
<sequence length="137" mass="15685">MKQVFKKITAVLMAFVVLFSTMSFTISEHFCGDLLVDSALFSKAESCGMEMQTSPIEDCTIKKDNCCSDVIIQFEGQSELKIDVIKLNYEQHFFVASFIYTYVNLFEGLDKNIVPFKDYSPPLLVRDIHVLDEVYLI</sequence>
<name>A0ABW2Z3V0_9FLAO</name>
<dbReference type="Pfam" id="PF26622">
    <property type="entry name" value="DUF8199"/>
    <property type="match status" value="1"/>
</dbReference>
<gene>
    <name evidence="2" type="ORF">ACFQZW_00645</name>
</gene>
<evidence type="ECO:0000256" key="1">
    <source>
        <dbReference type="SAM" id="SignalP"/>
    </source>
</evidence>
<dbReference type="InterPro" id="IPR058060">
    <property type="entry name" value="HYC_CC_PP"/>
</dbReference>
<proteinExistence type="predicted"/>
<dbReference type="NCBIfam" id="NF047658">
    <property type="entry name" value="HYC_CC_PP"/>
    <property type="match status" value="1"/>
</dbReference>
<dbReference type="InterPro" id="IPR058512">
    <property type="entry name" value="DUF8199"/>
</dbReference>
<keyword evidence="3" id="KW-1185">Reference proteome</keyword>
<dbReference type="Proteomes" id="UP001597032">
    <property type="component" value="Unassembled WGS sequence"/>
</dbReference>
<evidence type="ECO:0000313" key="2">
    <source>
        <dbReference type="EMBL" id="MFD0760581.1"/>
    </source>
</evidence>
<keyword evidence="1" id="KW-0732">Signal</keyword>